<protein>
    <submittedName>
        <fullName evidence="2">Nuclear pore complex protein GP210</fullName>
    </submittedName>
</protein>
<evidence type="ECO:0000259" key="1">
    <source>
        <dbReference type="SMART" id="SM00635"/>
    </source>
</evidence>
<dbReference type="STRING" id="2094558.A0A314YWR0"/>
<comment type="caution">
    <text evidence="2">The sequence shown here is derived from an EMBL/GenBank/DDBJ whole genome shotgun (WGS) entry which is preliminary data.</text>
</comment>
<dbReference type="Proteomes" id="UP000250321">
    <property type="component" value="Unassembled WGS sequence"/>
</dbReference>
<evidence type="ECO:0000313" key="2">
    <source>
        <dbReference type="EMBL" id="PQQ13192.1"/>
    </source>
</evidence>
<evidence type="ECO:0000313" key="3">
    <source>
        <dbReference type="Proteomes" id="UP000250321"/>
    </source>
</evidence>
<feature type="domain" description="BIG2" evidence="1">
    <location>
        <begin position="218"/>
        <end position="294"/>
    </location>
</feature>
<dbReference type="AlphaFoldDB" id="A0A314YWR0"/>
<dbReference type="OrthoDB" id="361283at2759"/>
<dbReference type="InterPro" id="IPR003343">
    <property type="entry name" value="Big_2"/>
</dbReference>
<dbReference type="InterPro" id="IPR045197">
    <property type="entry name" value="NUP210-like"/>
</dbReference>
<organism evidence="2 3">
    <name type="scientific">Prunus yedoensis var. nudiflora</name>
    <dbReference type="NCBI Taxonomy" id="2094558"/>
    <lineage>
        <taxon>Eukaryota</taxon>
        <taxon>Viridiplantae</taxon>
        <taxon>Streptophyta</taxon>
        <taxon>Embryophyta</taxon>
        <taxon>Tracheophyta</taxon>
        <taxon>Spermatophyta</taxon>
        <taxon>Magnoliopsida</taxon>
        <taxon>eudicotyledons</taxon>
        <taxon>Gunneridae</taxon>
        <taxon>Pentapetalae</taxon>
        <taxon>rosids</taxon>
        <taxon>fabids</taxon>
        <taxon>Rosales</taxon>
        <taxon>Rosaceae</taxon>
        <taxon>Amygdaloideae</taxon>
        <taxon>Amygdaleae</taxon>
        <taxon>Prunus</taxon>
    </lineage>
</organism>
<accession>A0A314YWR0</accession>
<dbReference type="PANTHER" id="PTHR23019">
    <property type="entry name" value="NUCLEAR PORE MEMBRANE GLYCOPROTEIN GP210-RELATED"/>
    <property type="match status" value="1"/>
</dbReference>
<name>A0A314YWR0_PRUYE</name>
<gene>
    <name evidence="2" type="ORF">Pyn_03299</name>
</gene>
<reference evidence="2 3" key="1">
    <citation type="submission" date="2018-02" db="EMBL/GenBank/DDBJ databases">
        <title>Draft genome of wild Prunus yedoensis var. nudiflora.</title>
        <authorList>
            <person name="Baek S."/>
            <person name="Kim J.-H."/>
            <person name="Choi K."/>
            <person name="Kim G.-B."/>
            <person name="Cho A."/>
            <person name="Jang H."/>
            <person name="Shin C.-H."/>
            <person name="Yu H.-J."/>
            <person name="Mun J.-H."/>
        </authorList>
    </citation>
    <scope>NUCLEOTIDE SEQUENCE [LARGE SCALE GENOMIC DNA]</scope>
    <source>
        <strain evidence="3">cv. Jeju island</strain>
        <tissue evidence="2">Leaf</tissue>
    </source>
</reference>
<dbReference type="SUPFAM" id="SSF49373">
    <property type="entry name" value="Invasin/intimin cell-adhesion fragments"/>
    <property type="match status" value="1"/>
</dbReference>
<sequence>MLQYKLVLTSHTTFLHWAFAVVNLPSPHHQWSVSNSSVAHVDSMMGLAYALNLGVTNTIVEDTRVAGHIQVSSLNVVLPDSLSLYMTPLSTSGDPVEGIKAIPSMTRWYGVSGRRYLIQMKVFSEGLDAQEIYITESDDIKLSNNQSDYWRLFPVSDDIAIKHGWQNSLILKATSQGQDKLTASLTYFSRLNETKEVLKVAQEVMVCDQVKFSLDKSDASPTIFLPWAPAIYQEVELQATGGCAKASSDYKWFSSDMGIVSVSASGVVQAKKPGKATIKVLSIFDSFNYDEVVVEVSVPASMAMLLNFPVETVVGTHLQAAVTMKASNGAYFYRCDTFSSFIKWKAGSESFIIVNATGESPALDSLGNADFHASNYGSPCSWAYIYASASGRATLHATLSKEYHNFDGSFGGPIVLKASSLIAALTA</sequence>
<dbReference type="EMBL" id="PJQY01000312">
    <property type="protein sequence ID" value="PQQ13192.1"/>
    <property type="molecule type" value="Genomic_DNA"/>
</dbReference>
<dbReference type="InterPro" id="IPR008964">
    <property type="entry name" value="Invasin/intimin_cell_adhesion"/>
</dbReference>
<proteinExistence type="predicted"/>
<dbReference type="SMART" id="SM00635">
    <property type="entry name" value="BID_2"/>
    <property type="match status" value="1"/>
</dbReference>
<dbReference type="Gene3D" id="2.60.40.1080">
    <property type="match status" value="1"/>
</dbReference>
<dbReference type="Pfam" id="PF26182">
    <property type="entry name" value="Ig_NUP210_5th"/>
    <property type="match status" value="1"/>
</dbReference>
<keyword evidence="3" id="KW-1185">Reference proteome</keyword>
<dbReference type="PANTHER" id="PTHR23019:SF0">
    <property type="entry name" value="NUCLEAR PORE MEMBRANE GLYCOPROTEIN 210"/>
    <property type="match status" value="1"/>
</dbReference>